<keyword evidence="2" id="KW-1185">Reference proteome</keyword>
<name>A0A428U804_9HYPO</name>
<comment type="caution">
    <text evidence="1">The sequence shown here is derived from an EMBL/GenBank/DDBJ whole genome shotgun (WGS) entry which is preliminary data.</text>
</comment>
<dbReference type="CDD" id="cd09917">
    <property type="entry name" value="F-box_SF"/>
    <property type="match status" value="1"/>
</dbReference>
<evidence type="ECO:0000313" key="1">
    <source>
        <dbReference type="EMBL" id="RSM10366.1"/>
    </source>
</evidence>
<proteinExistence type="predicted"/>
<evidence type="ECO:0008006" key="3">
    <source>
        <dbReference type="Google" id="ProtNLM"/>
    </source>
</evidence>
<organism evidence="1 2">
    <name type="scientific">Fusarium ambrosium</name>
    <dbReference type="NCBI Taxonomy" id="131363"/>
    <lineage>
        <taxon>Eukaryota</taxon>
        <taxon>Fungi</taxon>
        <taxon>Dikarya</taxon>
        <taxon>Ascomycota</taxon>
        <taxon>Pezizomycotina</taxon>
        <taxon>Sordariomycetes</taxon>
        <taxon>Hypocreomycetidae</taxon>
        <taxon>Hypocreales</taxon>
        <taxon>Nectriaceae</taxon>
        <taxon>Fusarium</taxon>
        <taxon>Fusarium solani species complex</taxon>
    </lineage>
</organism>
<sequence>MSLDTSSVDVIIEIITYLSPHDLAQLTRTYGAFPSLRHVYLYGFAVGKDFALRPSKKTPGGRFMRRLKKRDVSCEARLGRWTEFEGVNNETSWAEWGGEGREYRDKDQPDMKWDTLMARV</sequence>
<accession>A0A428U804</accession>
<dbReference type="EMBL" id="NIZV01000087">
    <property type="protein sequence ID" value="RSM10366.1"/>
    <property type="molecule type" value="Genomic_DNA"/>
</dbReference>
<evidence type="ECO:0000313" key="2">
    <source>
        <dbReference type="Proteomes" id="UP000288429"/>
    </source>
</evidence>
<dbReference type="Proteomes" id="UP000288429">
    <property type="component" value="Unassembled WGS sequence"/>
</dbReference>
<protein>
    <recommendedName>
        <fullName evidence="3">F-box domain-containing protein</fullName>
    </recommendedName>
</protein>
<dbReference type="AlphaFoldDB" id="A0A428U804"/>
<gene>
    <name evidence="1" type="ORF">CDV31_007242</name>
</gene>
<reference evidence="1 2" key="1">
    <citation type="submission" date="2017-06" db="EMBL/GenBank/DDBJ databases">
        <title>Cmopartive genomic analysis of Ambrosia Fusariam Clade fungi.</title>
        <authorList>
            <person name="Stajich J.E."/>
            <person name="Carrillo J."/>
            <person name="Kijimoto T."/>
            <person name="Eskalen A."/>
            <person name="O'Donnell K."/>
            <person name="Kasson M."/>
        </authorList>
    </citation>
    <scope>NUCLEOTIDE SEQUENCE [LARGE SCALE GENOMIC DNA]</scope>
    <source>
        <strain evidence="1 2">NRRL 20438</strain>
    </source>
</reference>